<dbReference type="PANTHER" id="PTHR47707:SF1">
    <property type="entry name" value="NUDIX HYDROLASE FAMILY PROTEIN"/>
    <property type="match status" value="1"/>
</dbReference>
<evidence type="ECO:0000256" key="10">
    <source>
        <dbReference type="ARBA" id="ARBA00035861"/>
    </source>
</evidence>
<evidence type="ECO:0000256" key="11">
    <source>
        <dbReference type="ARBA" id="ARBA00038905"/>
    </source>
</evidence>
<comment type="cofactor">
    <cofactor evidence="1">
        <name>Mg(2+)</name>
        <dbReference type="ChEBI" id="CHEBI:18420"/>
    </cofactor>
</comment>
<evidence type="ECO:0000256" key="4">
    <source>
        <dbReference type="ARBA" id="ARBA00022705"/>
    </source>
</evidence>
<dbReference type="CDD" id="cd03425">
    <property type="entry name" value="NUDIX_MutT_NudA_like"/>
    <property type="match status" value="1"/>
</dbReference>
<keyword evidence="3" id="KW-0515">Mutator protein</keyword>
<dbReference type="RefSeq" id="WP_054792107.1">
    <property type="nucleotide sequence ID" value="NZ_LT630003.1"/>
</dbReference>
<evidence type="ECO:0000256" key="9">
    <source>
        <dbReference type="ARBA" id="ARBA00023204"/>
    </source>
</evidence>
<keyword evidence="4" id="KW-0235">DNA replication</keyword>
<evidence type="ECO:0000256" key="7">
    <source>
        <dbReference type="ARBA" id="ARBA00022801"/>
    </source>
</evidence>
<comment type="catalytic activity">
    <reaction evidence="10">
        <text>8-oxo-dGTP + H2O = 8-oxo-dGMP + diphosphate + H(+)</text>
        <dbReference type="Rhea" id="RHEA:31575"/>
        <dbReference type="ChEBI" id="CHEBI:15377"/>
        <dbReference type="ChEBI" id="CHEBI:15378"/>
        <dbReference type="ChEBI" id="CHEBI:33019"/>
        <dbReference type="ChEBI" id="CHEBI:63224"/>
        <dbReference type="ChEBI" id="CHEBI:77896"/>
        <dbReference type="EC" id="3.6.1.55"/>
    </reaction>
</comment>
<dbReference type="SUPFAM" id="SSF55811">
    <property type="entry name" value="Nudix"/>
    <property type="match status" value="1"/>
</dbReference>
<accession>A0ABY1CAN3</accession>
<sequence length="129" mass="14951">MNRIIAAAIVKEGKTFIARRNYGSLAGYWEFPGGKAEGNETDAECLKREIMEELSVKLKIEECLGEQQFFVDRKEYMMVLYKAVLLDENFRLSVHSETAWVEKEQLHKYKLSPVDELMVQQGCLERLTV</sequence>
<dbReference type="Gene3D" id="3.90.79.10">
    <property type="entry name" value="Nucleoside Triphosphate Pyrophosphohydrolase"/>
    <property type="match status" value="1"/>
</dbReference>
<evidence type="ECO:0000256" key="2">
    <source>
        <dbReference type="ARBA" id="ARBA00005582"/>
    </source>
</evidence>
<dbReference type="PROSITE" id="PS51462">
    <property type="entry name" value="NUDIX"/>
    <property type="match status" value="1"/>
</dbReference>
<reference evidence="13 14" key="1">
    <citation type="submission" date="2016-10" db="EMBL/GenBank/DDBJ databases">
        <authorList>
            <person name="Varghese N."/>
            <person name="Submissions S."/>
        </authorList>
    </citation>
    <scope>NUCLEOTIDE SEQUENCE [LARGE SCALE GENOMIC DNA]</scope>
    <source>
        <strain evidence="13 14">ATCC 19403</strain>
    </source>
</reference>
<evidence type="ECO:0000256" key="6">
    <source>
        <dbReference type="ARBA" id="ARBA00022763"/>
    </source>
</evidence>
<dbReference type="Proteomes" id="UP000198970">
    <property type="component" value="Chromosome I"/>
</dbReference>
<protein>
    <recommendedName>
        <fullName evidence="11">8-oxo-dGTP diphosphatase</fullName>
        <ecNumber evidence="11">3.6.1.55</ecNumber>
    </recommendedName>
</protein>
<name>A0ABY1CAN3_9FIRM</name>
<gene>
    <name evidence="13" type="ORF">SAMN02745906_2417</name>
</gene>
<dbReference type="EMBL" id="LT630003">
    <property type="protein sequence ID" value="SET85121.1"/>
    <property type="molecule type" value="Genomic_DNA"/>
</dbReference>
<feature type="domain" description="Nudix hydrolase" evidence="12">
    <location>
        <begin position="1"/>
        <end position="124"/>
    </location>
</feature>
<dbReference type="InterPro" id="IPR000086">
    <property type="entry name" value="NUDIX_hydrolase_dom"/>
</dbReference>
<keyword evidence="5" id="KW-0479">Metal-binding</keyword>
<proteinExistence type="inferred from homology"/>
<keyword evidence="7" id="KW-0378">Hydrolase</keyword>
<keyword evidence="6" id="KW-0227">DNA damage</keyword>
<dbReference type="PANTHER" id="PTHR47707">
    <property type="entry name" value="8-OXO-DGTP DIPHOSPHATASE"/>
    <property type="match status" value="1"/>
</dbReference>
<evidence type="ECO:0000256" key="1">
    <source>
        <dbReference type="ARBA" id="ARBA00001946"/>
    </source>
</evidence>
<evidence type="ECO:0000256" key="3">
    <source>
        <dbReference type="ARBA" id="ARBA00022457"/>
    </source>
</evidence>
<evidence type="ECO:0000313" key="14">
    <source>
        <dbReference type="Proteomes" id="UP000198970"/>
    </source>
</evidence>
<keyword evidence="8" id="KW-0460">Magnesium</keyword>
<dbReference type="InterPro" id="IPR015797">
    <property type="entry name" value="NUDIX_hydrolase-like_dom_sf"/>
</dbReference>
<dbReference type="InterPro" id="IPR047127">
    <property type="entry name" value="MutT-like"/>
</dbReference>
<evidence type="ECO:0000256" key="5">
    <source>
        <dbReference type="ARBA" id="ARBA00022723"/>
    </source>
</evidence>
<keyword evidence="14" id="KW-1185">Reference proteome</keyword>
<evidence type="ECO:0000256" key="8">
    <source>
        <dbReference type="ARBA" id="ARBA00022842"/>
    </source>
</evidence>
<dbReference type="EC" id="3.6.1.55" evidence="11"/>
<keyword evidence="9" id="KW-0234">DNA repair</keyword>
<evidence type="ECO:0000313" key="13">
    <source>
        <dbReference type="EMBL" id="SET85121.1"/>
    </source>
</evidence>
<evidence type="ECO:0000259" key="12">
    <source>
        <dbReference type="PROSITE" id="PS51462"/>
    </source>
</evidence>
<organism evidence="13 14">
    <name type="scientific">Lacrimispora sphenoides JCM 1415</name>
    <dbReference type="NCBI Taxonomy" id="1297793"/>
    <lineage>
        <taxon>Bacteria</taxon>
        <taxon>Bacillati</taxon>
        <taxon>Bacillota</taxon>
        <taxon>Clostridia</taxon>
        <taxon>Lachnospirales</taxon>
        <taxon>Lachnospiraceae</taxon>
        <taxon>Lacrimispora</taxon>
    </lineage>
</organism>
<dbReference type="Pfam" id="PF00293">
    <property type="entry name" value="NUDIX"/>
    <property type="match status" value="1"/>
</dbReference>
<comment type="similarity">
    <text evidence="2">Belongs to the Nudix hydrolase family.</text>
</comment>